<accession>A0AAD7R1D5</accession>
<dbReference type="EMBL" id="JAINUG010002112">
    <property type="protein sequence ID" value="KAJ8351066.1"/>
    <property type="molecule type" value="Genomic_DNA"/>
</dbReference>
<protein>
    <submittedName>
        <fullName evidence="2">Uncharacterized protein</fullName>
    </submittedName>
</protein>
<gene>
    <name evidence="2" type="ORF">AAFF_G00157200</name>
</gene>
<dbReference type="PANTHER" id="PTHR28682">
    <property type="entry name" value="INHIBITORY SYNAPTIC FACTOR 2A-RELATED"/>
    <property type="match status" value="1"/>
</dbReference>
<evidence type="ECO:0000313" key="3">
    <source>
        <dbReference type="Proteomes" id="UP001221898"/>
    </source>
</evidence>
<name>A0AAD7R1D5_9TELE</name>
<dbReference type="InterPro" id="IPR029337">
    <property type="entry name" value="INSYN2"/>
</dbReference>
<dbReference type="AlphaFoldDB" id="A0AAD7R1D5"/>
<comment type="caution">
    <text evidence="2">The sequence shown here is derived from an EMBL/GenBank/DDBJ whole genome shotgun (WGS) entry which is preliminary data.</text>
</comment>
<proteinExistence type="predicted"/>
<dbReference type="PANTHER" id="PTHR28682:SF2">
    <property type="entry name" value="PROTEIN INSYN2B"/>
    <property type="match status" value="1"/>
</dbReference>
<feature type="region of interest" description="Disordered" evidence="1">
    <location>
        <begin position="97"/>
        <end position="117"/>
    </location>
</feature>
<sequence>MYPDMLGSFKWDLRVSERRCSYRTGQDLNNCCICQKTACIIYSVEHDFRQQEKGMLAILQSLENKPLPSHSSTNKMNNSKTKTKTRLQKLRIKCFQGRRSGGERGTDYLGPPVGEGP</sequence>
<evidence type="ECO:0000256" key="1">
    <source>
        <dbReference type="SAM" id="MobiDB-lite"/>
    </source>
</evidence>
<keyword evidence="3" id="KW-1185">Reference proteome</keyword>
<organism evidence="2 3">
    <name type="scientific">Aldrovandia affinis</name>
    <dbReference type="NCBI Taxonomy" id="143900"/>
    <lineage>
        <taxon>Eukaryota</taxon>
        <taxon>Metazoa</taxon>
        <taxon>Chordata</taxon>
        <taxon>Craniata</taxon>
        <taxon>Vertebrata</taxon>
        <taxon>Euteleostomi</taxon>
        <taxon>Actinopterygii</taxon>
        <taxon>Neopterygii</taxon>
        <taxon>Teleostei</taxon>
        <taxon>Notacanthiformes</taxon>
        <taxon>Halosauridae</taxon>
        <taxon>Aldrovandia</taxon>
    </lineage>
</organism>
<reference evidence="2" key="1">
    <citation type="journal article" date="2023" name="Science">
        <title>Genome structures resolve the early diversification of teleost fishes.</title>
        <authorList>
            <person name="Parey E."/>
            <person name="Louis A."/>
            <person name="Montfort J."/>
            <person name="Bouchez O."/>
            <person name="Roques C."/>
            <person name="Iampietro C."/>
            <person name="Lluch J."/>
            <person name="Castinel A."/>
            <person name="Donnadieu C."/>
            <person name="Desvignes T."/>
            <person name="Floi Bucao C."/>
            <person name="Jouanno E."/>
            <person name="Wen M."/>
            <person name="Mejri S."/>
            <person name="Dirks R."/>
            <person name="Jansen H."/>
            <person name="Henkel C."/>
            <person name="Chen W.J."/>
            <person name="Zahm M."/>
            <person name="Cabau C."/>
            <person name="Klopp C."/>
            <person name="Thompson A.W."/>
            <person name="Robinson-Rechavi M."/>
            <person name="Braasch I."/>
            <person name="Lecointre G."/>
            <person name="Bobe J."/>
            <person name="Postlethwait J.H."/>
            <person name="Berthelot C."/>
            <person name="Roest Crollius H."/>
            <person name="Guiguen Y."/>
        </authorList>
    </citation>
    <scope>NUCLEOTIDE SEQUENCE</scope>
    <source>
        <strain evidence="2">NC1722</strain>
    </source>
</reference>
<evidence type="ECO:0000313" key="2">
    <source>
        <dbReference type="EMBL" id="KAJ8351066.1"/>
    </source>
</evidence>
<dbReference type="Proteomes" id="UP001221898">
    <property type="component" value="Unassembled WGS sequence"/>
</dbReference>
<dbReference type="Pfam" id="PF15265">
    <property type="entry name" value="FAM196"/>
    <property type="match status" value="1"/>
</dbReference>